<dbReference type="GO" id="GO:0005886">
    <property type="term" value="C:plasma membrane"/>
    <property type="evidence" value="ECO:0007669"/>
    <property type="project" value="UniProtKB-SubCell"/>
</dbReference>
<feature type="transmembrane region" description="Helical" evidence="1">
    <location>
        <begin position="105"/>
        <end position="135"/>
    </location>
</feature>
<evidence type="ECO:0000313" key="3">
    <source>
        <dbReference type="Proteomes" id="UP000178943"/>
    </source>
</evidence>
<dbReference type="STRING" id="1817863.A2Y62_04340"/>
<dbReference type="AlphaFoldDB" id="A0A1F5VFS7"/>
<proteinExistence type="predicted"/>
<keyword evidence="1" id="KW-0472">Membrane</keyword>
<evidence type="ECO:0000313" key="2">
    <source>
        <dbReference type="EMBL" id="OGF62309.1"/>
    </source>
</evidence>
<evidence type="ECO:0008006" key="4">
    <source>
        <dbReference type="Google" id="ProtNLM"/>
    </source>
</evidence>
<name>A0A1F5VFS7_9BACT</name>
<feature type="transmembrane region" description="Helical" evidence="1">
    <location>
        <begin position="59"/>
        <end position="84"/>
    </location>
</feature>
<gene>
    <name evidence="2" type="ORF">A2Y62_04340</name>
</gene>
<accession>A0A1F5VFS7</accession>
<comment type="caution">
    <text evidence="2">The sequence shown here is derived from an EMBL/GenBank/DDBJ whole genome shotgun (WGS) entry which is preliminary data.</text>
</comment>
<dbReference type="Pfam" id="PF12679">
    <property type="entry name" value="ABC2_membrane_2"/>
    <property type="match status" value="1"/>
</dbReference>
<sequence length="262" mass="29608">MNYLMGMKQVFSFFFHLNITSKKAKAFYLLSFLPVLALGIAKGVELLKPDMQVTAEQLFSRVLLITYVQLLIPILALLYGSLVIHEEVDNKTLVYLTSSPVPRPAILLGKYFACVALTTIIVEVSFFLCFLIININHFPQIIYFKEFITFFAIGALAIAVYTGFFTLLGSMLKKPLLLGLLFIFGWENVVQYFPGVTQKLTLIHFVKSLLPSTSENVKFLVFKLEPSGTIESLIVLLVLTIFFLIAASLIFKYKEYILADVM</sequence>
<dbReference type="PANTHER" id="PTHR37305:SF1">
    <property type="entry name" value="MEMBRANE PROTEIN"/>
    <property type="match status" value="1"/>
</dbReference>
<dbReference type="Proteomes" id="UP000178943">
    <property type="component" value="Unassembled WGS sequence"/>
</dbReference>
<dbReference type="EMBL" id="MFGW01000181">
    <property type="protein sequence ID" value="OGF62309.1"/>
    <property type="molecule type" value="Genomic_DNA"/>
</dbReference>
<protein>
    <recommendedName>
        <fullName evidence="4">ABC transporter permease</fullName>
    </recommendedName>
</protein>
<keyword evidence="1" id="KW-1133">Transmembrane helix</keyword>
<dbReference type="GO" id="GO:0140359">
    <property type="term" value="F:ABC-type transporter activity"/>
    <property type="evidence" value="ECO:0007669"/>
    <property type="project" value="InterPro"/>
</dbReference>
<reference evidence="2 3" key="1">
    <citation type="journal article" date="2016" name="Nat. Commun.">
        <title>Thousands of microbial genomes shed light on interconnected biogeochemical processes in an aquifer system.</title>
        <authorList>
            <person name="Anantharaman K."/>
            <person name="Brown C.T."/>
            <person name="Hug L.A."/>
            <person name="Sharon I."/>
            <person name="Castelle C.J."/>
            <person name="Probst A.J."/>
            <person name="Thomas B.C."/>
            <person name="Singh A."/>
            <person name="Wilkins M.J."/>
            <person name="Karaoz U."/>
            <person name="Brodie E.L."/>
            <person name="Williams K.H."/>
            <person name="Hubbard S.S."/>
            <person name="Banfield J.F."/>
        </authorList>
    </citation>
    <scope>NUCLEOTIDE SEQUENCE [LARGE SCALE GENOMIC DNA]</scope>
</reference>
<feature type="transmembrane region" description="Helical" evidence="1">
    <location>
        <begin position="175"/>
        <end position="193"/>
    </location>
</feature>
<keyword evidence="1" id="KW-0812">Transmembrane</keyword>
<dbReference type="PANTHER" id="PTHR37305">
    <property type="entry name" value="INTEGRAL MEMBRANE PROTEIN-RELATED"/>
    <property type="match status" value="1"/>
</dbReference>
<organism evidence="2 3">
    <name type="scientific">Candidatus Fischerbacteria bacterium RBG_13_37_8</name>
    <dbReference type="NCBI Taxonomy" id="1817863"/>
    <lineage>
        <taxon>Bacteria</taxon>
        <taxon>Candidatus Fischeribacteriota</taxon>
    </lineage>
</organism>
<evidence type="ECO:0000256" key="1">
    <source>
        <dbReference type="SAM" id="Phobius"/>
    </source>
</evidence>
<feature type="transmembrane region" description="Helical" evidence="1">
    <location>
        <begin position="147"/>
        <end position="168"/>
    </location>
</feature>
<feature type="transmembrane region" description="Helical" evidence="1">
    <location>
        <begin position="233"/>
        <end position="253"/>
    </location>
</feature>